<feature type="domain" description="Piwi" evidence="1">
    <location>
        <begin position="188"/>
        <end position="342"/>
    </location>
</feature>
<dbReference type="PANTHER" id="PTHR22891">
    <property type="entry name" value="EUKARYOTIC TRANSLATION INITIATION FACTOR 2C"/>
    <property type="match status" value="1"/>
</dbReference>
<comment type="caution">
    <text evidence="2">The sequence shown here is derived from an EMBL/GenBank/DDBJ whole genome shotgun (WGS) entry which is preliminary data.</text>
</comment>
<evidence type="ECO:0000259" key="1">
    <source>
        <dbReference type="PROSITE" id="PS50822"/>
    </source>
</evidence>
<dbReference type="InterPro" id="IPR036397">
    <property type="entry name" value="RNaseH_sf"/>
</dbReference>
<proteinExistence type="predicted"/>
<accession>A0A830BLB6</accession>
<dbReference type="Gene3D" id="3.40.50.2300">
    <property type="match status" value="1"/>
</dbReference>
<evidence type="ECO:0000313" key="2">
    <source>
        <dbReference type="EMBL" id="GFP85003.1"/>
    </source>
</evidence>
<gene>
    <name evidence="2" type="ORF">PHJA_000644100</name>
</gene>
<keyword evidence="3" id="KW-1185">Reference proteome</keyword>
<dbReference type="GO" id="GO:0003676">
    <property type="term" value="F:nucleic acid binding"/>
    <property type="evidence" value="ECO:0007669"/>
    <property type="project" value="InterPro"/>
</dbReference>
<feature type="domain" description="Piwi" evidence="1">
    <location>
        <begin position="57"/>
        <end position="110"/>
    </location>
</feature>
<reference evidence="2" key="1">
    <citation type="submission" date="2020-07" db="EMBL/GenBank/DDBJ databases">
        <title>Ethylene signaling mediates host invasion by parasitic plants.</title>
        <authorList>
            <person name="Yoshida S."/>
        </authorList>
    </citation>
    <scope>NUCLEOTIDE SEQUENCE</scope>
    <source>
        <strain evidence="2">Okayama</strain>
    </source>
</reference>
<dbReference type="OrthoDB" id="1676013at2759"/>
<dbReference type="InterPro" id="IPR003165">
    <property type="entry name" value="Piwi"/>
</dbReference>
<organism evidence="2 3">
    <name type="scientific">Phtheirospermum japonicum</name>
    <dbReference type="NCBI Taxonomy" id="374723"/>
    <lineage>
        <taxon>Eukaryota</taxon>
        <taxon>Viridiplantae</taxon>
        <taxon>Streptophyta</taxon>
        <taxon>Embryophyta</taxon>
        <taxon>Tracheophyta</taxon>
        <taxon>Spermatophyta</taxon>
        <taxon>Magnoliopsida</taxon>
        <taxon>eudicotyledons</taxon>
        <taxon>Gunneridae</taxon>
        <taxon>Pentapetalae</taxon>
        <taxon>asterids</taxon>
        <taxon>lamiids</taxon>
        <taxon>Lamiales</taxon>
        <taxon>Orobanchaceae</taxon>
        <taxon>Orobanchaceae incertae sedis</taxon>
        <taxon>Phtheirospermum</taxon>
    </lineage>
</organism>
<sequence length="385" mass="43378">MVAHANYIVNGFRMNINHQLTSIEARVLLPPELKYHGTGQQSVVVPRMGQWNMNDKLLIVILPDFSSYGKIKRVCETELGIMSQCIQPTKLLGASQRYLENVALKINVKVCTNIVAKAFKYPGWLVRKVMGEADMVESALNGSFLNSTQAYLPSTIIFVADVTHPDGPSFKSVHSRSIEQLFDFYVSTGHKPRAIMFYMDGVGDGLFSQVLLHELDAIRKACKSLNETYLPRITFLVVQKRHHTRLFPADPHNHNNGTVVDTRICHPSEFDFYLCSHAAVRGTSRPIHYHVLFDENNFSAVNLQMLTYSLCYTYVRCTRSVSIVPPVYYAHLAAFRARHYNEGIKVSNSGSTSAEAAGGVTQDRNVEVQPLPLIKDNVKKLMFYC</sequence>
<dbReference type="Pfam" id="PF02171">
    <property type="entry name" value="Piwi"/>
    <property type="match status" value="1"/>
</dbReference>
<dbReference type="Proteomes" id="UP000653305">
    <property type="component" value="Unassembled WGS sequence"/>
</dbReference>
<evidence type="ECO:0000313" key="3">
    <source>
        <dbReference type="Proteomes" id="UP000653305"/>
    </source>
</evidence>
<name>A0A830BLB6_9LAMI</name>
<dbReference type="EMBL" id="BMAC01000097">
    <property type="protein sequence ID" value="GFP85003.1"/>
    <property type="molecule type" value="Genomic_DNA"/>
</dbReference>
<dbReference type="PROSITE" id="PS50822">
    <property type="entry name" value="PIWI"/>
    <property type="match status" value="2"/>
</dbReference>
<dbReference type="SUPFAM" id="SSF53098">
    <property type="entry name" value="Ribonuclease H-like"/>
    <property type="match status" value="1"/>
</dbReference>
<dbReference type="AlphaFoldDB" id="A0A830BLB6"/>
<dbReference type="SMART" id="SM00950">
    <property type="entry name" value="Piwi"/>
    <property type="match status" value="1"/>
</dbReference>
<dbReference type="Gene3D" id="3.30.420.10">
    <property type="entry name" value="Ribonuclease H-like superfamily/Ribonuclease H"/>
    <property type="match status" value="1"/>
</dbReference>
<dbReference type="InterPro" id="IPR012337">
    <property type="entry name" value="RNaseH-like_sf"/>
</dbReference>
<protein>
    <submittedName>
        <fullName evidence="2">Protein argonaute mel1</fullName>
    </submittedName>
</protein>